<dbReference type="AlphaFoldDB" id="A0A368QHS0"/>
<reference evidence="1" key="1">
    <citation type="journal article" date="2012" name="Nat. Biotechnol.">
        <title>Reference genome sequence of the model plant Setaria.</title>
        <authorList>
            <person name="Bennetzen J.L."/>
            <person name="Schmutz J."/>
            <person name="Wang H."/>
            <person name="Percifield R."/>
            <person name="Hawkins J."/>
            <person name="Pontaroli A.C."/>
            <person name="Estep M."/>
            <person name="Feng L."/>
            <person name="Vaughn J.N."/>
            <person name="Grimwood J."/>
            <person name="Jenkins J."/>
            <person name="Barry K."/>
            <person name="Lindquist E."/>
            <person name="Hellsten U."/>
            <person name="Deshpande S."/>
            <person name="Wang X."/>
            <person name="Wu X."/>
            <person name="Mitros T."/>
            <person name="Triplett J."/>
            <person name="Yang X."/>
            <person name="Ye C.Y."/>
            <person name="Mauro-Herrera M."/>
            <person name="Wang L."/>
            <person name="Li P."/>
            <person name="Sharma M."/>
            <person name="Sharma R."/>
            <person name="Ronald P.C."/>
            <person name="Panaud O."/>
            <person name="Kellogg E.A."/>
            <person name="Brutnell T.P."/>
            <person name="Doust A.N."/>
            <person name="Tuskan G.A."/>
            <person name="Rokhsar D."/>
            <person name="Devos K.M."/>
        </authorList>
    </citation>
    <scope>NUCLEOTIDE SEQUENCE [LARGE SCALE GENOMIC DNA]</scope>
    <source>
        <strain evidence="1">Yugu1</strain>
    </source>
</reference>
<name>A0A368QHS0_SETIT</name>
<accession>A0A368QHS0</accession>
<reference evidence="1" key="2">
    <citation type="submission" date="2015-07" db="EMBL/GenBank/DDBJ databases">
        <authorList>
            <person name="Noorani M."/>
        </authorList>
    </citation>
    <scope>NUCLEOTIDE SEQUENCE</scope>
    <source>
        <strain evidence="1">Yugu1</strain>
    </source>
</reference>
<evidence type="ECO:0000313" key="1">
    <source>
        <dbReference type="EMBL" id="RCV17525.1"/>
    </source>
</evidence>
<sequence>MRCTRRRNVDLVPPNEMYGELMIYPSRGLRMVPSTRPHEEILAQRPFVATVPTVSYINIVFSLYQKKKHRLQSLSKKKNIVFSLHSEDNYPRLIVDVTRCVRRGEYHGTGATHVELQGH</sequence>
<protein>
    <submittedName>
        <fullName evidence="1">Uncharacterized protein</fullName>
    </submittedName>
</protein>
<dbReference type="EMBL" id="CM003530">
    <property type="protein sequence ID" value="RCV17525.1"/>
    <property type="molecule type" value="Genomic_DNA"/>
</dbReference>
<organism evidence="1">
    <name type="scientific">Setaria italica</name>
    <name type="common">Foxtail millet</name>
    <name type="synonym">Panicum italicum</name>
    <dbReference type="NCBI Taxonomy" id="4555"/>
    <lineage>
        <taxon>Eukaryota</taxon>
        <taxon>Viridiplantae</taxon>
        <taxon>Streptophyta</taxon>
        <taxon>Embryophyta</taxon>
        <taxon>Tracheophyta</taxon>
        <taxon>Spermatophyta</taxon>
        <taxon>Magnoliopsida</taxon>
        <taxon>Liliopsida</taxon>
        <taxon>Poales</taxon>
        <taxon>Poaceae</taxon>
        <taxon>PACMAD clade</taxon>
        <taxon>Panicoideae</taxon>
        <taxon>Panicodae</taxon>
        <taxon>Paniceae</taxon>
        <taxon>Cenchrinae</taxon>
        <taxon>Setaria</taxon>
    </lineage>
</organism>
<proteinExistence type="predicted"/>
<gene>
    <name evidence="1" type="ORF">SETIT_3G226500v2</name>
</gene>